<evidence type="ECO:0000259" key="1">
    <source>
        <dbReference type="Pfam" id="PF09509"/>
    </source>
</evidence>
<sequence length="240" mass="26700">MDQIPTEVLLALEPEELGAKILFNLRSRFGHNMFHSNNLASELPTEYQAPEVQLAISEAWAWLTAQGFVVPEPGTNGQRGWSRLSRRAKKFEDEAAVQSYGVATQVAKANLHPAISKKVWMAFIRGELDVAVFQAMKAVEVAVREASGLSGKQVGVALMREAFHPERGPLTDDSVEFAEREARMSLFAGAIGSYKNPHSHRNVPLDDPNEAFDIIMLANHLLRIVEYRRKLSATMKDSSE</sequence>
<feature type="domain" description="Conserved hypothetical protein CHP02391" evidence="1">
    <location>
        <begin position="110"/>
        <end position="224"/>
    </location>
</feature>
<comment type="caution">
    <text evidence="2">The sequence shown here is derived from an EMBL/GenBank/DDBJ whole genome shotgun (WGS) entry which is preliminary data.</text>
</comment>
<organism evidence="2 3">
    <name type="scientific">Microvirga arsenatis</name>
    <dbReference type="NCBI Taxonomy" id="2692265"/>
    <lineage>
        <taxon>Bacteria</taxon>
        <taxon>Pseudomonadati</taxon>
        <taxon>Pseudomonadota</taxon>
        <taxon>Alphaproteobacteria</taxon>
        <taxon>Hyphomicrobiales</taxon>
        <taxon>Methylobacteriaceae</taxon>
        <taxon>Microvirga</taxon>
    </lineage>
</organism>
<evidence type="ECO:0000313" key="2">
    <source>
        <dbReference type="EMBL" id="NBJ26195.1"/>
    </source>
</evidence>
<dbReference type="InterPro" id="IPR012654">
    <property type="entry name" value="CHP02391"/>
</dbReference>
<protein>
    <submittedName>
        <fullName evidence="2">TIGR02391 family protein</fullName>
    </submittedName>
</protein>
<dbReference type="EMBL" id="JAAAXJ010000011">
    <property type="protein sequence ID" value="NBJ26195.1"/>
    <property type="molecule type" value="Genomic_DNA"/>
</dbReference>
<keyword evidence="3" id="KW-1185">Reference proteome</keyword>
<dbReference type="NCBIfam" id="TIGR02391">
    <property type="entry name" value="hypoth_ymh"/>
    <property type="match status" value="1"/>
</dbReference>
<gene>
    <name evidence="2" type="ORF">GR303_17785</name>
</gene>
<dbReference type="Pfam" id="PF09509">
    <property type="entry name" value="Hypoth_Ymh"/>
    <property type="match status" value="1"/>
</dbReference>
<accession>A0ABW9Z181</accession>
<name>A0ABW9Z181_9HYPH</name>
<reference evidence="2 3" key="1">
    <citation type="submission" date="2020-01" db="EMBL/GenBank/DDBJ databases">
        <title>Microvirga sp. nov., an arsenate reduction bacterium isolated from Tibet hotspring sediments.</title>
        <authorList>
            <person name="Yuan C.-G."/>
        </authorList>
    </citation>
    <scope>NUCLEOTIDE SEQUENCE [LARGE SCALE GENOMIC DNA]</scope>
    <source>
        <strain evidence="2 3">SYSU G3D203</strain>
    </source>
</reference>
<evidence type="ECO:0000313" key="3">
    <source>
        <dbReference type="Proteomes" id="UP000818323"/>
    </source>
</evidence>
<proteinExistence type="predicted"/>
<dbReference type="Proteomes" id="UP000818323">
    <property type="component" value="Unassembled WGS sequence"/>
</dbReference>